<organism evidence="11 12">
    <name type="scientific">Clonostachys rhizophaga</name>
    <dbReference type="NCBI Taxonomy" id="160324"/>
    <lineage>
        <taxon>Eukaryota</taxon>
        <taxon>Fungi</taxon>
        <taxon>Dikarya</taxon>
        <taxon>Ascomycota</taxon>
        <taxon>Pezizomycotina</taxon>
        <taxon>Sordariomycetes</taxon>
        <taxon>Hypocreomycetidae</taxon>
        <taxon>Hypocreales</taxon>
        <taxon>Bionectriaceae</taxon>
        <taxon>Clonostachys</taxon>
    </lineage>
</organism>
<dbReference type="Proteomes" id="UP000696573">
    <property type="component" value="Unassembled WGS sequence"/>
</dbReference>
<comment type="subcellular location">
    <subcellularLocation>
        <location evidence="1">Membrane</location>
        <topology evidence="1">Multi-pass membrane protein</topology>
    </subcellularLocation>
</comment>
<evidence type="ECO:0000256" key="2">
    <source>
        <dbReference type="ARBA" id="ARBA00006375"/>
    </source>
</evidence>
<dbReference type="Pfam" id="PF00153">
    <property type="entry name" value="Mito_carr"/>
    <property type="match status" value="3"/>
</dbReference>
<evidence type="ECO:0000256" key="3">
    <source>
        <dbReference type="ARBA" id="ARBA00022448"/>
    </source>
</evidence>
<keyword evidence="8 9" id="KW-0472">Membrane</keyword>
<feature type="repeat" description="Solcar" evidence="9">
    <location>
        <begin position="98"/>
        <end position="186"/>
    </location>
</feature>
<dbReference type="PANTHER" id="PTHR45618">
    <property type="entry name" value="MITOCHONDRIAL DICARBOXYLATE CARRIER-RELATED"/>
    <property type="match status" value="1"/>
</dbReference>
<evidence type="ECO:0000313" key="12">
    <source>
        <dbReference type="Proteomes" id="UP000696573"/>
    </source>
</evidence>
<evidence type="ECO:0000256" key="4">
    <source>
        <dbReference type="ARBA" id="ARBA00022692"/>
    </source>
</evidence>
<evidence type="ECO:0000256" key="7">
    <source>
        <dbReference type="ARBA" id="ARBA00022989"/>
    </source>
</evidence>
<name>A0A9N9VK34_9HYPO</name>
<comment type="similarity">
    <text evidence="2 10">Belongs to the mitochondrial carrier (TC 2.A.29) family.</text>
</comment>
<evidence type="ECO:0000313" key="11">
    <source>
        <dbReference type="EMBL" id="CAH0025355.1"/>
    </source>
</evidence>
<keyword evidence="5" id="KW-0677">Repeat</keyword>
<evidence type="ECO:0008006" key="13">
    <source>
        <dbReference type="Google" id="ProtNLM"/>
    </source>
</evidence>
<keyword evidence="6" id="KW-0999">Mitochondrion inner membrane</keyword>
<dbReference type="SUPFAM" id="SSF103506">
    <property type="entry name" value="Mitochondrial carrier"/>
    <property type="match status" value="1"/>
</dbReference>
<comment type="caution">
    <text evidence="11">The sequence shown here is derived from an EMBL/GenBank/DDBJ whole genome shotgun (WGS) entry which is preliminary data.</text>
</comment>
<keyword evidence="12" id="KW-1185">Reference proteome</keyword>
<evidence type="ECO:0000256" key="10">
    <source>
        <dbReference type="RuleBase" id="RU000488"/>
    </source>
</evidence>
<evidence type="ECO:0000256" key="6">
    <source>
        <dbReference type="ARBA" id="ARBA00022792"/>
    </source>
</evidence>
<dbReference type="PROSITE" id="PS50920">
    <property type="entry name" value="SOLCAR"/>
    <property type="match status" value="3"/>
</dbReference>
<feature type="repeat" description="Solcar" evidence="9">
    <location>
        <begin position="3"/>
        <end position="84"/>
    </location>
</feature>
<dbReference type="EMBL" id="CABFNQ020000710">
    <property type="protein sequence ID" value="CAH0025355.1"/>
    <property type="molecule type" value="Genomic_DNA"/>
</dbReference>
<evidence type="ECO:0000256" key="8">
    <source>
        <dbReference type="ARBA" id="ARBA00023136"/>
    </source>
</evidence>
<protein>
    <recommendedName>
        <fullName evidence="13">Mitochondrial dicarboxylate transporter</fullName>
    </recommendedName>
</protein>
<dbReference type="OrthoDB" id="448427at2759"/>
<reference evidence="11" key="1">
    <citation type="submission" date="2021-10" db="EMBL/GenBank/DDBJ databases">
        <authorList>
            <person name="Piombo E."/>
        </authorList>
    </citation>
    <scope>NUCLEOTIDE SEQUENCE</scope>
</reference>
<keyword evidence="6" id="KW-0496">Mitochondrion</keyword>
<dbReference type="InterPro" id="IPR023395">
    <property type="entry name" value="MCP_dom_sf"/>
</dbReference>
<feature type="repeat" description="Solcar" evidence="9">
    <location>
        <begin position="195"/>
        <end position="278"/>
    </location>
</feature>
<dbReference type="AlphaFoldDB" id="A0A9N9VK34"/>
<accession>A0A9N9VK34</accession>
<dbReference type="GO" id="GO:0016020">
    <property type="term" value="C:membrane"/>
    <property type="evidence" value="ECO:0007669"/>
    <property type="project" value="UniProtKB-SubCell"/>
</dbReference>
<dbReference type="InterPro" id="IPR050391">
    <property type="entry name" value="Mito_Metabolite_Transporter"/>
</dbReference>
<evidence type="ECO:0000256" key="5">
    <source>
        <dbReference type="ARBA" id="ARBA00022737"/>
    </source>
</evidence>
<evidence type="ECO:0000256" key="9">
    <source>
        <dbReference type="PROSITE-ProRule" id="PRU00282"/>
    </source>
</evidence>
<sequence length="309" mass="33897">MEYPFWFGGSASSMATLFTHPLDLVKVRLQATPNAQQACTSGTMHRILLTEGFTGLYSGLSAALLRQMTYSTVRFGVYEDLKIRLRAGRPGEKDLGSMLIPLSAFSGFIAGVVGNPADIVNVRMQSDKAKLLRDQTRYRHVFDGLVQIIRKEGPLSGLFRGVGANATRAALMNSSQLASYDICKSYVRRNFGMGDSTANHLVSSAVAGMVATTLCSPVDVVKTRVMSSSGPQGAWNVLRASTLREGPGWIFKGWFPSFMRLGPQTVLTMMFFEQHKKRQAHQRQDSIDNRSKLASEVQISVAFVMEAVA</sequence>
<dbReference type="InterPro" id="IPR018108">
    <property type="entry name" value="MCP_transmembrane"/>
</dbReference>
<proteinExistence type="inferred from homology"/>
<keyword evidence="3 10" id="KW-0813">Transport</keyword>
<keyword evidence="4 9" id="KW-0812">Transmembrane</keyword>
<keyword evidence="7" id="KW-1133">Transmembrane helix</keyword>
<gene>
    <name evidence="11" type="ORF">CRHIZ90672A_00008145</name>
</gene>
<dbReference type="Gene3D" id="1.50.40.10">
    <property type="entry name" value="Mitochondrial carrier domain"/>
    <property type="match status" value="1"/>
</dbReference>
<evidence type="ECO:0000256" key="1">
    <source>
        <dbReference type="ARBA" id="ARBA00004141"/>
    </source>
</evidence>